<dbReference type="AlphaFoldDB" id="A0A967E4I0"/>
<keyword evidence="3" id="KW-1185">Reference proteome</keyword>
<comment type="caution">
    <text evidence="2">The sequence shown here is derived from an EMBL/GenBank/DDBJ whole genome shotgun (WGS) entry which is preliminary data.</text>
</comment>
<name>A0A967E4I0_9FLAO</name>
<accession>A0A967E4I0</accession>
<sequence>MQQEKFETKMMEYLAGELDQEGRAEFERVLKDYPEYKDEFDSLCHAWERMDETTVPEPSERMNESFFEMLHAKTQKDKAKPKDLWKGVRSLYYFLWRPQLAYGMLLLTIGLGVGYFLNPGKTDDSVRTVAVSDAETVEVREQLVLTLLEQSSANKRLQGVNEVNKIQKADEKVIKALLQTLNKDANVNVRLAAIEALINYVENPMVREGLIQSIVHQESPIVQITLADLMVALQEKKSVESFKTLMRTKELDSSVKQKLENSIDQII</sequence>
<evidence type="ECO:0000256" key="1">
    <source>
        <dbReference type="SAM" id="Phobius"/>
    </source>
</evidence>
<proteinExistence type="predicted"/>
<evidence type="ECO:0000313" key="3">
    <source>
        <dbReference type="Proteomes" id="UP000707206"/>
    </source>
</evidence>
<dbReference type="Proteomes" id="UP000707206">
    <property type="component" value="Unassembled WGS sequence"/>
</dbReference>
<dbReference type="Pfam" id="PF13646">
    <property type="entry name" value="HEAT_2"/>
    <property type="match status" value="1"/>
</dbReference>
<evidence type="ECO:0000313" key="2">
    <source>
        <dbReference type="EMBL" id="NHF58412.1"/>
    </source>
</evidence>
<keyword evidence="1" id="KW-0472">Membrane</keyword>
<dbReference type="Gene3D" id="1.25.10.10">
    <property type="entry name" value="Leucine-rich Repeat Variant"/>
    <property type="match status" value="1"/>
</dbReference>
<keyword evidence="1" id="KW-0812">Transmembrane</keyword>
<dbReference type="InterPro" id="IPR016024">
    <property type="entry name" value="ARM-type_fold"/>
</dbReference>
<keyword evidence="1" id="KW-1133">Transmembrane helix</keyword>
<dbReference type="RefSeq" id="WP_152572908.1">
    <property type="nucleotide sequence ID" value="NZ_VIKU02000001.1"/>
</dbReference>
<reference evidence="2" key="1">
    <citation type="submission" date="2019-07" db="EMBL/GenBank/DDBJ databases">
        <authorList>
            <person name="De-Chao Zhang Q."/>
        </authorList>
    </citation>
    <scope>NUCLEOTIDE SEQUENCE</scope>
    <source>
        <strain evidence="2">TP-CH-4</strain>
    </source>
</reference>
<reference evidence="2" key="2">
    <citation type="submission" date="2020-03" db="EMBL/GenBank/DDBJ databases">
        <title>Flavobacteriaceae bacterium strain TP-CH-4, a member of the family Flavobacteriaceae isolated from a deep-sea seamount.</title>
        <authorList>
            <person name="Zhang D.-C."/>
        </authorList>
    </citation>
    <scope>NUCLEOTIDE SEQUENCE</scope>
    <source>
        <strain evidence="2">TP-CH-4</strain>
    </source>
</reference>
<protein>
    <submittedName>
        <fullName evidence="2">HEAT repeat domain-containing protein</fullName>
    </submittedName>
</protein>
<gene>
    <name evidence="2" type="ORF">FK220_003615</name>
</gene>
<organism evidence="2 3">
    <name type="scientific">Pelagihabitans pacificus</name>
    <dbReference type="NCBI Taxonomy" id="2696054"/>
    <lineage>
        <taxon>Bacteria</taxon>
        <taxon>Pseudomonadati</taxon>
        <taxon>Bacteroidota</taxon>
        <taxon>Flavobacteriia</taxon>
        <taxon>Flavobacteriales</taxon>
        <taxon>Flavobacteriaceae</taxon>
        <taxon>Pelagihabitans</taxon>
    </lineage>
</organism>
<dbReference type="SUPFAM" id="SSF48371">
    <property type="entry name" value="ARM repeat"/>
    <property type="match status" value="1"/>
</dbReference>
<dbReference type="EMBL" id="VIKU02000001">
    <property type="protein sequence ID" value="NHF58412.1"/>
    <property type="molecule type" value="Genomic_DNA"/>
</dbReference>
<feature type="transmembrane region" description="Helical" evidence="1">
    <location>
        <begin position="99"/>
        <end position="117"/>
    </location>
</feature>
<dbReference type="InterPro" id="IPR011989">
    <property type="entry name" value="ARM-like"/>
</dbReference>